<feature type="signal peptide" evidence="5">
    <location>
        <begin position="1"/>
        <end position="24"/>
    </location>
</feature>
<dbReference type="PROSITE" id="PS52015">
    <property type="entry name" value="TONB_CTD"/>
    <property type="match status" value="1"/>
</dbReference>
<dbReference type="NCBIfam" id="TIGR01352">
    <property type="entry name" value="tonB_Cterm"/>
    <property type="match status" value="1"/>
</dbReference>
<dbReference type="GO" id="GO:0016020">
    <property type="term" value="C:membrane"/>
    <property type="evidence" value="ECO:0007669"/>
    <property type="project" value="UniProtKB-SubCell"/>
</dbReference>
<gene>
    <name evidence="7" type="ORF">F6X51_08320</name>
</gene>
<evidence type="ECO:0000256" key="5">
    <source>
        <dbReference type="SAM" id="SignalP"/>
    </source>
</evidence>
<dbReference type="Proteomes" id="UP000441523">
    <property type="component" value="Unassembled WGS sequence"/>
</dbReference>
<dbReference type="GO" id="GO:0055085">
    <property type="term" value="P:transmembrane transport"/>
    <property type="evidence" value="ECO:0007669"/>
    <property type="project" value="InterPro"/>
</dbReference>
<feature type="chain" id="PRO_5027103153" evidence="5">
    <location>
        <begin position="25"/>
        <end position="126"/>
    </location>
</feature>
<accession>A0A6N6MUT2</accession>
<comment type="subcellular location">
    <subcellularLocation>
        <location evidence="1">Membrane</location>
        <topology evidence="1">Single-pass membrane protein</topology>
    </subcellularLocation>
</comment>
<sequence>MPLRTLVRSLGLCAALLGPGAARAQATPDVQGWLSDLVTRIDKADRARSDPSGAKARGTVTIRVQVAADGFVNRVFVERSSGSPDLDARALAAARSASPFTPPPPALLTRAGITELSFPLRLARRP</sequence>
<evidence type="ECO:0000259" key="6">
    <source>
        <dbReference type="PROSITE" id="PS52015"/>
    </source>
</evidence>
<dbReference type="SUPFAM" id="SSF74653">
    <property type="entry name" value="TolA/TonB C-terminal domain"/>
    <property type="match status" value="1"/>
</dbReference>
<dbReference type="Gene3D" id="3.30.1150.10">
    <property type="match status" value="1"/>
</dbReference>
<dbReference type="RefSeq" id="WP_150962762.1">
    <property type="nucleotide sequence ID" value="NZ_VZZJ01000005.1"/>
</dbReference>
<keyword evidence="3" id="KW-1133">Transmembrane helix</keyword>
<keyword evidence="2" id="KW-0812">Transmembrane</keyword>
<name>A0A6N6MUT2_9HYPH</name>
<comment type="caution">
    <text evidence="7">The sequence shown here is derived from an EMBL/GenBank/DDBJ whole genome shotgun (WGS) entry which is preliminary data.</text>
</comment>
<evidence type="ECO:0000256" key="1">
    <source>
        <dbReference type="ARBA" id="ARBA00004167"/>
    </source>
</evidence>
<keyword evidence="4" id="KW-0472">Membrane</keyword>
<evidence type="ECO:0000313" key="8">
    <source>
        <dbReference type="Proteomes" id="UP000441523"/>
    </source>
</evidence>
<dbReference type="EMBL" id="VZZJ01000005">
    <property type="protein sequence ID" value="KAB1074366.1"/>
    <property type="molecule type" value="Genomic_DNA"/>
</dbReference>
<evidence type="ECO:0000313" key="7">
    <source>
        <dbReference type="EMBL" id="KAB1074366.1"/>
    </source>
</evidence>
<reference evidence="7 8" key="1">
    <citation type="submission" date="2019-09" db="EMBL/GenBank/DDBJ databases">
        <title>YIM 132548 draft genome.</title>
        <authorList>
            <person name="Jiang L."/>
        </authorList>
    </citation>
    <scope>NUCLEOTIDE SEQUENCE [LARGE SCALE GENOMIC DNA]</scope>
    <source>
        <strain evidence="7 8">YIM 132548</strain>
    </source>
</reference>
<proteinExistence type="predicted"/>
<dbReference type="InterPro" id="IPR037682">
    <property type="entry name" value="TonB_C"/>
</dbReference>
<dbReference type="AlphaFoldDB" id="A0A6N6MUT2"/>
<organism evidence="7 8">
    <name type="scientific">Methylobacterium planeticum</name>
    <dbReference type="NCBI Taxonomy" id="2615211"/>
    <lineage>
        <taxon>Bacteria</taxon>
        <taxon>Pseudomonadati</taxon>
        <taxon>Pseudomonadota</taxon>
        <taxon>Alphaproteobacteria</taxon>
        <taxon>Hyphomicrobiales</taxon>
        <taxon>Methylobacteriaceae</taxon>
        <taxon>Methylobacterium</taxon>
    </lineage>
</organism>
<keyword evidence="8" id="KW-1185">Reference proteome</keyword>
<evidence type="ECO:0000256" key="4">
    <source>
        <dbReference type="ARBA" id="ARBA00023136"/>
    </source>
</evidence>
<evidence type="ECO:0000256" key="2">
    <source>
        <dbReference type="ARBA" id="ARBA00022692"/>
    </source>
</evidence>
<protein>
    <submittedName>
        <fullName evidence="7">TonB C-terminal domain-containing protein</fullName>
    </submittedName>
</protein>
<feature type="domain" description="TonB C-terminal" evidence="6">
    <location>
        <begin position="32"/>
        <end position="126"/>
    </location>
</feature>
<keyword evidence="5" id="KW-0732">Signal</keyword>
<dbReference type="InterPro" id="IPR006260">
    <property type="entry name" value="TonB/TolA_C"/>
</dbReference>
<evidence type="ECO:0000256" key="3">
    <source>
        <dbReference type="ARBA" id="ARBA00022989"/>
    </source>
</evidence>
<dbReference type="Pfam" id="PF13103">
    <property type="entry name" value="TonB_2"/>
    <property type="match status" value="1"/>
</dbReference>